<evidence type="ECO:0000313" key="3">
    <source>
        <dbReference type="Proteomes" id="UP001396334"/>
    </source>
</evidence>
<dbReference type="InterPro" id="IPR053151">
    <property type="entry name" value="RNase_H-like"/>
</dbReference>
<sequence>MLERSRRLRDLSARAMCQNFNVLRLASNQSNDTTPVRVVVWQIPPPGCYKLNTDGSRRKIDGQASCGGVVRDSNGAWCFEFSKFIGSCFIIDVELWGVYRFMMCIGLGFAMDNGGDRLLGCCTVFS</sequence>
<proteinExistence type="predicted"/>
<dbReference type="EMBL" id="JBBPBN010000054">
    <property type="protein sequence ID" value="KAK8990236.1"/>
    <property type="molecule type" value="Genomic_DNA"/>
</dbReference>
<dbReference type="Gene3D" id="3.30.420.10">
    <property type="entry name" value="Ribonuclease H-like superfamily/Ribonuclease H"/>
    <property type="match status" value="1"/>
</dbReference>
<name>A0ABR2PP93_9ROSI</name>
<dbReference type="CDD" id="cd06222">
    <property type="entry name" value="RNase_H_like"/>
    <property type="match status" value="1"/>
</dbReference>
<comment type="caution">
    <text evidence="2">The sequence shown here is derived from an EMBL/GenBank/DDBJ whole genome shotgun (WGS) entry which is preliminary data.</text>
</comment>
<dbReference type="InterPro" id="IPR002156">
    <property type="entry name" value="RNaseH_domain"/>
</dbReference>
<keyword evidence="3" id="KW-1185">Reference proteome</keyword>
<dbReference type="InterPro" id="IPR036397">
    <property type="entry name" value="RNaseH_sf"/>
</dbReference>
<reference evidence="2 3" key="1">
    <citation type="journal article" date="2024" name="G3 (Bethesda)">
        <title>Genome assembly of Hibiscus sabdariffa L. provides insights into metabolisms of medicinal natural products.</title>
        <authorList>
            <person name="Kim T."/>
        </authorList>
    </citation>
    <scope>NUCLEOTIDE SEQUENCE [LARGE SCALE GENOMIC DNA]</scope>
    <source>
        <strain evidence="2">TK-2024</strain>
        <tissue evidence="2">Old leaves</tissue>
    </source>
</reference>
<dbReference type="InterPro" id="IPR044730">
    <property type="entry name" value="RNase_H-like_dom_plant"/>
</dbReference>
<dbReference type="Proteomes" id="UP001396334">
    <property type="component" value="Unassembled WGS sequence"/>
</dbReference>
<dbReference type="PANTHER" id="PTHR47723:SF19">
    <property type="entry name" value="POLYNUCLEOTIDYL TRANSFERASE, RIBONUCLEASE H-LIKE SUPERFAMILY PROTEIN"/>
    <property type="match status" value="1"/>
</dbReference>
<protein>
    <recommendedName>
        <fullName evidence="1">RNase H type-1 domain-containing protein</fullName>
    </recommendedName>
</protein>
<accession>A0ABR2PP93</accession>
<evidence type="ECO:0000259" key="1">
    <source>
        <dbReference type="Pfam" id="PF13456"/>
    </source>
</evidence>
<dbReference type="PANTHER" id="PTHR47723">
    <property type="entry name" value="OS05G0353850 PROTEIN"/>
    <property type="match status" value="1"/>
</dbReference>
<evidence type="ECO:0000313" key="2">
    <source>
        <dbReference type="EMBL" id="KAK8990236.1"/>
    </source>
</evidence>
<dbReference type="Pfam" id="PF13456">
    <property type="entry name" value="RVT_3"/>
    <property type="match status" value="1"/>
</dbReference>
<organism evidence="2 3">
    <name type="scientific">Hibiscus sabdariffa</name>
    <name type="common">roselle</name>
    <dbReference type="NCBI Taxonomy" id="183260"/>
    <lineage>
        <taxon>Eukaryota</taxon>
        <taxon>Viridiplantae</taxon>
        <taxon>Streptophyta</taxon>
        <taxon>Embryophyta</taxon>
        <taxon>Tracheophyta</taxon>
        <taxon>Spermatophyta</taxon>
        <taxon>Magnoliopsida</taxon>
        <taxon>eudicotyledons</taxon>
        <taxon>Gunneridae</taxon>
        <taxon>Pentapetalae</taxon>
        <taxon>rosids</taxon>
        <taxon>malvids</taxon>
        <taxon>Malvales</taxon>
        <taxon>Malvaceae</taxon>
        <taxon>Malvoideae</taxon>
        <taxon>Hibiscus</taxon>
    </lineage>
</organism>
<gene>
    <name evidence="2" type="ORF">V6N11_008942</name>
</gene>
<feature type="domain" description="RNase H type-1" evidence="1">
    <location>
        <begin position="52"/>
        <end position="114"/>
    </location>
</feature>